<dbReference type="PROSITE" id="PS00216">
    <property type="entry name" value="SUGAR_TRANSPORT_1"/>
    <property type="match status" value="1"/>
</dbReference>
<keyword evidence="7" id="KW-0325">Glycoprotein</keyword>
<feature type="transmembrane region" description="Helical" evidence="9">
    <location>
        <begin position="426"/>
        <end position="447"/>
    </location>
</feature>
<dbReference type="PANTHER" id="PTHR23503:SF8">
    <property type="entry name" value="FACILITATED GLUCOSE TRANSPORTER PROTEIN 1"/>
    <property type="match status" value="1"/>
</dbReference>
<feature type="transmembrane region" description="Helical" evidence="9">
    <location>
        <begin position="153"/>
        <end position="172"/>
    </location>
</feature>
<dbReference type="GO" id="GO:0015749">
    <property type="term" value="P:monosaccharide transmembrane transport"/>
    <property type="evidence" value="ECO:0000318"/>
    <property type="project" value="GO_Central"/>
</dbReference>
<dbReference type="GO" id="GO:0005353">
    <property type="term" value="F:fructose transmembrane transporter activity"/>
    <property type="evidence" value="ECO:0007669"/>
    <property type="project" value="UniProtKB-ARBA"/>
</dbReference>
<dbReference type="PRINTS" id="PR00171">
    <property type="entry name" value="SUGRTRNSPORT"/>
</dbReference>
<dbReference type="PROSITE" id="PS00217">
    <property type="entry name" value="SUGAR_TRANSPORT_2"/>
    <property type="match status" value="1"/>
</dbReference>
<dbReference type="AlphaFoldDB" id="D6WL89"/>
<feature type="transmembrane region" description="Helical" evidence="9">
    <location>
        <begin position="333"/>
        <end position="356"/>
    </location>
</feature>
<reference evidence="12 13" key="1">
    <citation type="journal article" date="2008" name="Nature">
        <title>The genome of the model beetle and pest Tribolium castaneum.</title>
        <authorList>
            <consortium name="Tribolium Genome Sequencing Consortium"/>
            <person name="Richards S."/>
            <person name="Gibbs R.A."/>
            <person name="Weinstock G.M."/>
            <person name="Brown S.J."/>
            <person name="Denell R."/>
            <person name="Beeman R.W."/>
            <person name="Gibbs R."/>
            <person name="Beeman R.W."/>
            <person name="Brown S.J."/>
            <person name="Bucher G."/>
            <person name="Friedrich M."/>
            <person name="Grimmelikhuijzen C.J."/>
            <person name="Klingler M."/>
            <person name="Lorenzen M."/>
            <person name="Richards S."/>
            <person name="Roth S."/>
            <person name="Schroder R."/>
            <person name="Tautz D."/>
            <person name="Zdobnov E.M."/>
            <person name="Muzny D."/>
            <person name="Gibbs R.A."/>
            <person name="Weinstock G.M."/>
            <person name="Attaway T."/>
            <person name="Bell S."/>
            <person name="Buhay C.J."/>
            <person name="Chandrabose M.N."/>
            <person name="Chavez D."/>
            <person name="Clerk-Blankenburg K.P."/>
            <person name="Cree A."/>
            <person name="Dao M."/>
            <person name="Davis C."/>
            <person name="Chacko J."/>
            <person name="Dinh H."/>
            <person name="Dugan-Rocha S."/>
            <person name="Fowler G."/>
            <person name="Garner T.T."/>
            <person name="Garnes J."/>
            <person name="Gnirke A."/>
            <person name="Hawes A."/>
            <person name="Hernandez J."/>
            <person name="Hines S."/>
            <person name="Holder M."/>
            <person name="Hume J."/>
            <person name="Jhangiani S.N."/>
            <person name="Joshi V."/>
            <person name="Khan Z.M."/>
            <person name="Jackson L."/>
            <person name="Kovar C."/>
            <person name="Kowis A."/>
            <person name="Lee S."/>
            <person name="Lewis L.R."/>
            <person name="Margolis J."/>
            <person name="Morgan M."/>
            <person name="Nazareth L.V."/>
            <person name="Nguyen N."/>
            <person name="Okwuonu G."/>
            <person name="Parker D."/>
            <person name="Richards S."/>
            <person name="Ruiz S.J."/>
            <person name="Santibanez J."/>
            <person name="Savard J."/>
            <person name="Scherer S.E."/>
            <person name="Schneider B."/>
            <person name="Sodergren E."/>
            <person name="Tautz D."/>
            <person name="Vattahil S."/>
            <person name="Villasana D."/>
            <person name="White C.S."/>
            <person name="Wright R."/>
            <person name="Park Y."/>
            <person name="Beeman R.W."/>
            <person name="Lord J."/>
            <person name="Oppert B."/>
            <person name="Lorenzen M."/>
            <person name="Brown S."/>
            <person name="Wang L."/>
            <person name="Savard J."/>
            <person name="Tautz D."/>
            <person name="Richards S."/>
            <person name="Weinstock G."/>
            <person name="Gibbs R.A."/>
            <person name="Liu Y."/>
            <person name="Worley K."/>
            <person name="Weinstock G."/>
            <person name="Elsik C.G."/>
            <person name="Reese J.T."/>
            <person name="Elhaik E."/>
            <person name="Landan G."/>
            <person name="Graur D."/>
            <person name="Arensburger P."/>
            <person name="Atkinson P."/>
            <person name="Beeman R.W."/>
            <person name="Beidler J."/>
            <person name="Brown S.J."/>
            <person name="Demuth J.P."/>
            <person name="Drury D.W."/>
            <person name="Du Y.Z."/>
            <person name="Fujiwara H."/>
            <person name="Lorenzen M."/>
            <person name="Maselli V."/>
            <person name="Osanai M."/>
            <person name="Park Y."/>
            <person name="Robertson H.M."/>
            <person name="Tu Z."/>
            <person name="Wang J.J."/>
            <person name="Wang S."/>
            <person name="Richards S."/>
            <person name="Song H."/>
            <person name="Zhang L."/>
            <person name="Sodergren E."/>
            <person name="Werner D."/>
            <person name="Stanke M."/>
            <person name="Morgenstern B."/>
            <person name="Solovyev V."/>
            <person name="Kosarev P."/>
            <person name="Brown G."/>
            <person name="Chen H.C."/>
            <person name="Ermolaeva O."/>
            <person name="Hlavina W."/>
            <person name="Kapustin Y."/>
            <person name="Kiryutin B."/>
            <person name="Kitts P."/>
            <person name="Maglott D."/>
            <person name="Pruitt K."/>
            <person name="Sapojnikov V."/>
            <person name="Souvorov A."/>
            <person name="Mackey A.J."/>
            <person name="Waterhouse R.M."/>
            <person name="Wyder S."/>
            <person name="Zdobnov E.M."/>
            <person name="Zdobnov E.M."/>
            <person name="Wyder S."/>
            <person name="Kriventseva E.V."/>
            <person name="Kadowaki T."/>
            <person name="Bork P."/>
            <person name="Aranda M."/>
            <person name="Bao R."/>
            <person name="Beermann A."/>
            <person name="Berns N."/>
            <person name="Bolognesi R."/>
            <person name="Bonneton F."/>
            <person name="Bopp D."/>
            <person name="Brown S.J."/>
            <person name="Bucher G."/>
            <person name="Butts T."/>
            <person name="Chaumot A."/>
            <person name="Denell R.E."/>
            <person name="Ferrier D.E."/>
            <person name="Friedrich M."/>
            <person name="Gordon C.M."/>
            <person name="Jindra M."/>
            <person name="Klingler M."/>
            <person name="Lan Q."/>
            <person name="Lattorff H.M."/>
            <person name="Laudet V."/>
            <person name="von Levetsow C."/>
            <person name="Liu Z."/>
            <person name="Lutz R."/>
            <person name="Lynch J.A."/>
            <person name="da Fonseca R.N."/>
            <person name="Posnien N."/>
            <person name="Reuter R."/>
            <person name="Roth S."/>
            <person name="Savard J."/>
            <person name="Schinko J.B."/>
            <person name="Schmitt C."/>
            <person name="Schoppmeier M."/>
            <person name="Schroder R."/>
            <person name="Shippy T.D."/>
            <person name="Simonnet F."/>
            <person name="Marques-Souza H."/>
            <person name="Tautz D."/>
            <person name="Tomoyasu Y."/>
            <person name="Trauner J."/>
            <person name="Van der Zee M."/>
            <person name="Vervoort M."/>
            <person name="Wittkopp N."/>
            <person name="Wimmer E.A."/>
            <person name="Yang X."/>
            <person name="Jones A.K."/>
            <person name="Sattelle D.B."/>
            <person name="Ebert P.R."/>
            <person name="Nelson D."/>
            <person name="Scott J.G."/>
            <person name="Beeman R.W."/>
            <person name="Muthukrishnan S."/>
            <person name="Kramer K.J."/>
            <person name="Arakane Y."/>
            <person name="Beeman R.W."/>
            <person name="Zhu Q."/>
            <person name="Hogenkamp D."/>
            <person name="Dixit R."/>
            <person name="Oppert B."/>
            <person name="Jiang H."/>
            <person name="Zou Z."/>
            <person name="Marshall J."/>
            <person name="Elpidina E."/>
            <person name="Vinokurov K."/>
            <person name="Oppert C."/>
            <person name="Zou Z."/>
            <person name="Evans J."/>
            <person name="Lu Z."/>
            <person name="Zhao P."/>
            <person name="Sumathipala N."/>
            <person name="Altincicek B."/>
            <person name="Vilcinskas A."/>
            <person name="Williams M."/>
            <person name="Hultmark D."/>
            <person name="Hetru C."/>
            <person name="Jiang H."/>
            <person name="Grimmelikhuijzen C.J."/>
            <person name="Hauser F."/>
            <person name="Cazzamali G."/>
            <person name="Williamson M."/>
            <person name="Park Y."/>
            <person name="Li B."/>
            <person name="Tanaka Y."/>
            <person name="Predel R."/>
            <person name="Neupert S."/>
            <person name="Schachtner J."/>
            <person name="Verleyen P."/>
            <person name="Raible F."/>
            <person name="Bork P."/>
            <person name="Friedrich M."/>
            <person name="Walden K.K."/>
            <person name="Robertson H.M."/>
            <person name="Angeli S."/>
            <person name="Foret S."/>
            <person name="Bucher G."/>
            <person name="Schuetz S."/>
            <person name="Maleszka R."/>
            <person name="Wimmer E.A."/>
            <person name="Beeman R.W."/>
            <person name="Lorenzen M."/>
            <person name="Tomoyasu Y."/>
            <person name="Miller S.C."/>
            <person name="Grossmann D."/>
            <person name="Bucher G."/>
        </authorList>
    </citation>
    <scope>NUCLEOTIDE SEQUENCE [LARGE SCALE GENOMIC DNA]</scope>
    <source>
        <strain evidence="12 13">Georgia GA2</strain>
    </source>
</reference>
<evidence type="ECO:0000256" key="5">
    <source>
        <dbReference type="ARBA" id="ARBA00022989"/>
    </source>
</evidence>
<evidence type="ECO:0000313" key="12">
    <source>
        <dbReference type="EMBL" id="EFA04079.1"/>
    </source>
</evidence>
<evidence type="ECO:0000256" key="3">
    <source>
        <dbReference type="ARBA" id="ARBA00022475"/>
    </source>
</evidence>
<dbReference type="GO" id="GO:0005886">
    <property type="term" value="C:plasma membrane"/>
    <property type="evidence" value="ECO:0007669"/>
    <property type="project" value="UniProtKB-SubCell"/>
</dbReference>
<evidence type="ECO:0000256" key="9">
    <source>
        <dbReference type="SAM" id="Phobius"/>
    </source>
</evidence>
<feature type="transmembrane region" description="Helical" evidence="9">
    <location>
        <begin position="184"/>
        <end position="204"/>
    </location>
</feature>
<feature type="transmembrane region" description="Helical" evidence="9">
    <location>
        <begin position="304"/>
        <end position="326"/>
    </location>
</feature>
<reference evidence="12 13" key="2">
    <citation type="journal article" date="2010" name="Nucleic Acids Res.">
        <title>BeetleBase in 2010: revisions to provide comprehensive genomic information for Tribolium castaneum.</title>
        <authorList>
            <person name="Kim H.S."/>
            <person name="Murphy T."/>
            <person name="Xia J."/>
            <person name="Caragea D."/>
            <person name="Park Y."/>
            <person name="Beeman R.W."/>
            <person name="Lorenzen M.D."/>
            <person name="Butcher S."/>
            <person name="Manak J.R."/>
            <person name="Brown S.J."/>
        </authorList>
    </citation>
    <scope>GENOME REANNOTATION</scope>
    <source>
        <strain evidence="12 13">Georgia GA2</strain>
    </source>
</reference>
<dbReference type="InterPro" id="IPR003663">
    <property type="entry name" value="Sugar/inositol_transpt"/>
</dbReference>
<comment type="similarity">
    <text evidence="8">Belongs to the major facilitator superfamily. Sugar transporter (TC 2.A.1.1) family.</text>
</comment>
<dbReference type="PROSITE" id="PS50850">
    <property type="entry name" value="MFS"/>
    <property type="match status" value="1"/>
</dbReference>
<feature type="signal peptide" evidence="10">
    <location>
        <begin position="1"/>
        <end position="24"/>
    </location>
</feature>
<dbReference type="InterPro" id="IPR045263">
    <property type="entry name" value="GLUT"/>
</dbReference>
<dbReference type="OMA" id="VAFANIQ"/>
<feature type="transmembrane region" description="Helical" evidence="9">
    <location>
        <begin position="120"/>
        <end position="141"/>
    </location>
</feature>
<dbReference type="PANTHER" id="PTHR23503">
    <property type="entry name" value="SOLUTE CARRIER FAMILY 2"/>
    <property type="match status" value="1"/>
</dbReference>
<keyword evidence="13" id="KW-1185">Reference proteome</keyword>
<evidence type="ECO:0000256" key="2">
    <source>
        <dbReference type="ARBA" id="ARBA00022448"/>
    </source>
</evidence>
<sequence>MGGLNRNLFLAIVAAAVGSGFQHGYHTGVINVPQAILKDWIRTLWEDRLNSDLSDSTINVLWGVTTSIMNVGGTIGGVLSGLAATKFGPKSALFYNNFLVLIASALMCFAQLANSYAMMILGRLVIGVNCGFNAGLCPMYLTEISPVELRGALGSVYQLLIVISILTSQIVGLEMILGNDYWPVLFALSVVFAIFQVVTIFFCPESPKYLISVKQDNQSAEKSLKFLRRSDDVNDELSALKKEDEANKNMPKVTIKQMFRDKSLKIPLFIAMLVMVAQQFSGINIVIFYSTETFIRGGLSEENAQYATIGIGIVNLIMTVISMILVEIAGRKTLLLVAFGGMAIDTLLLALALHFSKENSSIPWVCIALIAIYIILFAAGAGSIPWFLVTEIFNQEARPTAVSLAVPVNWIANFIVTLTFPPIAGLIGPFVFLIFVVLNVLFFIFILKMVPETKNKTVEEIVSQWKE</sequence>
<keyword evidence="12" id="KW-0762">Sugar transport</keyword>
<evidence type="ECO:0000256" key="1">
    <source>
        <dbReference type="ARBA" id="ARBA00004651"/>
    </source>
</evidence>
<feature type="transmembrane region" description="Helical" evidence="9">
    <location>
        <begin position="61"/>
        <end position="82"/>
    </location>
</feature>
<keyword evidence="6 9" id="KW-0472">Membrane</keyword>
<dbReference type="InterPro" id="IPR020846">
    <property type="entry name" value="MFS_dom"/>
</dbReference>
<evidence type="ECO:0000256" key="6">
    <source>
        <dbReference type="ARBA" id="ARBA00023136"/>
    </source>
</evidence>
<evidence type="ECO:0000256" key="7">
    <source>
        <dbReference type="ARBA" id="ARBA00023180"/>
    </source>
</evidence>
<feature type="chain" id="PRO_5003089268" evidence="10">
    <location>
        <begin position="25"/>
        <end position="467"/>
    </location>
</feature>
<name>D6WL89_TRICA</name>
<keyword evidence="5 9" id="KW-1133">Transmembrane helix</keyword>
<dbReference type="PhylomeDB" id="D6WL89"/>
<dbReference type="eggNOG" id="KOG0569">
    <property type="taxonomic scope" value="Eukaryota"/>
</dbReference>
<feature type="domain" description="Major facilitator superfamily (MFS) profile" evidence="11">
    <location>
        <begin position="12"/>
        <end position="454"/>
    </location>
</feature>
<evidence type="ECO:0000259" key="11">
    <source>
        <dbReference type="PROSITE" id="PS50850"/>
    </source>
</evidence>
<dbReference type="OrthoDB" id="4540492at2759"/>
<dbReference type="InterPro" id="IPR036259">
    <property type="entry name" value="MFS_trans_sf"/>
</dbReference>
<keyword evidence="10" id="KW-0732">Signal</keyword>
<proteinExistence type="inferred from homology"/>
<dbReference type="FunFam" id="1.20.1250.20:FF:001511">
    <property type="entry name" value="Solute carrier family 2, facilitated glucose transporter member 5"/>
    <property type="match status" value="1"/>
</dbReference>
<dbReference type="GO" id="GO:0015149">
    <property type="term" value="F:hexose transmembrane transporter activity"/>
    <property type="evidence" value="ECO:0000318"/>
    <property type="project" value="GO_Central"/>
</dbReference>
<gene>
    <name evidence="12" type="primary">AUGUSTUS-3.0.2_14313</name>
    <name evidence="12" type="ORF">TcasGA2_TC014313</name>
</gene>
<evidence type="ECO:0000256" key="8">
    <source>
        <dbReference type="RuleBase" id="RU003346"/>
    </source>
</evidence>
<dbReference type="Proteomes" id="UP000007266">
    <property type="component" value="Linkage group 5"/>
</dbReference>
<dbReference type="NCBIfam" id="TIGR00879">
    <property type="entry name" value="SP"/>
    <property type="match status" value="1"/>
</dbReference>
<feature type="transmembrane region" description="Helical" evidence="9">
    <location>
        <begin position="362"/>
        <end position="389"/>
    </location>
</feature>
<comment type="subcellular location">
    <subcellularLocation>
        <location evidence="1">Cell membrane</location>
        <topology evidence="1">Multi-pass membrane protein</topology>
    </subcellularLocation>
</comment>
<dbReference type="InterPro" id="IPR005828">
    <property type="entry name" value="MFS_sugar_transport-like"/>
</dbReference>
<dbReference type="Pfam" id="PF00083">
    <property type="entry name" value="Sugar_tr"/>
    <property type="match status" value="1"/>
</dbReference>
<feature type="transmembrane region" description="Helical" evidence="9">
    <location>
        <begin position="266"/>
        <end position="289"/>
    </location>
</feature>
<protein>
    <submittedName>
        <fullName evidence="12">Glucose transporter type 1-like Protein</fullName>
    </submittedName>
</protein>
<dbReference type="EMBL" id="KQ971343">
    <property type="protein sequence ID" value="EFA04079.1"/>
    <property type="molecule type" value="Genomic_DNA"/>
</dbReference>
<dbReference type="Gene3D" id="1.20.1250.20">
    <property type="entry name" value="MFS general substrate transporter like domains"/>
    <property type="match status" value="1"/>
</dbReference>
<feature type="transmembrane region" description="Helical" evidence="9">
    <location>
        <begin position="401"/>
        <end position="420"/>
    </location>
</feature>
<dbReference type="GO" id="GO:0016020">
    <property type="term" value="C:membrane"/>
    <property type="evidence" value="ECO:0000318"/>
    <property type="project" value="GO_Central"/>
</dbReference>
<dbReference type="HOGENOM" id="CLU_001265_30_5_1"/>
<dbReference type="GO" id="GO:1990539">
    <property type="term" value="P:fructose import across plasma membrane"/>
    <property type="evidence" value="ECO:0007669"/>
    <property type="project" value="UniProtKB-ARBA"/>
</dbReference>
<keyword evidence="2 8" id="KW-0813">Transport</keyword>
<dbReference type="SUPFAM" id="SSF103473">
    <property type="entry name" value="MFS general substrate transporter"/>
    <property type="match status" value="1"/>
</dbReference>
<dbReference type="KEGG" id="tca:662770"/>
<keyword evidence="4 9" id="KW-0812">Transmembrane</keyword>
<dbReference type="InParanoid" id="D6WL89"/>
<organism evidence="12 13">
    <name type="scientific">Tribolium castaneum</name>
    <name type="common">Red flour beetle</name>
    <dbReference type="NCBI Taxonomy" id="7070"/>
    <lineage>
        <taxon>Eukaryota</taxon>
        <taxon>Metazoa</taxon>
        <taxon>Ecdysozoa</taxon>
        <taxon>Arthropoda</taxon>
        <taxon>Hexapoda</taxon>
        <taxon>Insecta</taxon>
        <taxon>Pterygota</taxon>
        <taxon>Neoptera</taxon>
        <taxon>Endopterygota</taxon>
        <taxon>Coleoptera</taxon>
        <taxon>Polyphaga</taxon>
        <taxon>Cucujiformia</taxon>
        <taxon>Tenebrionidae</taxon>
        <taxon>Tenebrionidae incertae sedis</taxon>
        <taxon>Tribolium</taxon>
    </lineage>
</organism>
<evidence type="ECO:0000256" key="4">
    <source>
        <dbReference type="ARBA" id="ARBA00022692"/>
    </source>
</evidence>
<dbReference type="InterPro" id="IPR005829">
    <property type="entry name" value="Sugar_transporter_CS"/>
</dbReference>
<accession>D6WL89</accession>
<keyword evidence="3" id="KW-1003">Cell membrane</keyword>
<feature type="transmembrane region" description="Helical" evidence="9">
    <location>
        <begin position="94"/>
        <end position="114"/>
    </location>
</feature>
<evidence type="ECO:0000313" key="13">
    <source>
        <dbReference type="Proteomes" id="UP000007266"/>
    </source>
</evidence>
<evidence type="ECO:0000256" key="10">
    <source>
        <dbReference type="SAM" id="SignalP"/>
    </source>
</evidence>